<dbReference type="EMBL" id="LS991949">
    <property type="protein sequence ID" value="SYV89619.1"/>
    <property type="molecule type" value="Genomic_DNA"/>
</dbReference>
<sequence length="87" mass="10137">MELKNGVKANKKVSYTIKGQEKVIAKKDEIINLQNELNIKENVDYVLPKEDSIENQVDSKTSIKIPIFVTKSFVKEFKNPQRFIKPW</sequence>
<proteinExistence type="predicted"/>
<evidence type="ECO:0000313" key="1">
    <source>
        <dbReference type="EMBL" id="SYV89619.1"/>
    </source>
</evidence>
<protein>
    <submittedName>
        <fullName evidence="1">Uncharacterized protein</fullName>
    </submittedName>
</protein>
<accession>A0A3B0NZ07</accession>
<dbReference type="AlphaFoldDB" id="A0A3B0NZ07"/>
<feature type="non-terminal residue" evidence="1">
    <location>
        <position position="87"/>
    </location>
</feature>
<dbReference type="Proteomes" id="UP000259864">
    <property type="component" value="Chromosome 1"/>
</dbReference>
<dbReference type="KEGG" id="mala:NCTC10135_00109"/>
<reference evidence="2" key="1">
    <citation type="submission" date="2018-06" db="EMBL/GenBank/DDBJ databases">
        <authorList>
            <consortium name="Pathogen Informatics"/>
        </authorList>
    </citation>
    <scope>NUCLEOTIDE SEQUENCE [LARGE SCALE GENOMIC DNA]</scope>
    <source>
        <strain evidence="2">NCTC10135</strain>
    </source>
</reference>
<evidence type="ECO:0000313" key="2">
    <source>
        <dbReference type="Proteomes" id="UP000259864"/>
    </source>
</evidence>
<name>A0A3B0NZ07_9BACT</name>
<gene>
    <name evidence="1" type="ORF">NCTC10135_00109</name>
</gene>
<organism evidence="1 2">
    <name type="scientific">Metamycoplasma alkalescens</name>
    <dbReference type="NCBI Taxonomy" id="45363"/>
    <lineage>
        <taxon>Bacteria</taxon>
        <taxon>Bacillati</taxon>
        <taxon>Mycoplasmatota</taxon>
        <taxon>Mycoplasmoidales</taxon>
        <taxon>Metamycoplasmataceae</taxon>
        <taxon>Metamycoplasma</taxon>
    </lineage>
</organism>